<dbReference type="EMBL" id="PKMF04000114">
    <property type="protein sequence ID" value="KAK7849380.1"/>
    <property type="molecule type" value="Genomic_DNA"/>
</dbReference>
<evidence type="ECO:0000313" key="2">
    <source>
        <dbReference type="Proteomes" id="UP000237347"/>
    </source>
</evidence>
<feature type="non-terminal residue" evidence="1">
    <location>
        <position position="1"/>
    </location>
</feature>
<dbReference type="Proteomes" id="UP000237347">
    <property type="component" value="Unassembled WGS sequence"/>
</dbReference>
<dbReference type="GO" id="GO:0090615">
    <property type="term" value="P:mitochondrial mRNA processing"/>
    <property type="evidence" value="ECO:0007669"/>
    <property type="project" value="TreeGrafter"/>
</dbReference>
<dbReference type="PANTHER" id="PTHR33642:SF4">
    <property type="entry name" value="COX1_OXI3 INTRON 1 PROTEIN-RELATED"/>
    <property type="match status" value="1"/>
</dbReference>
<keyword evidence="2" id="KW-1185">Reference proteome</keyword>
<dbReference type="GO" id="GO:0003964">
    <property type="term" value="F:RNA-directed DNA polymerase activity"/>
    <property type="evidence" value="ECO:0007669"/>
    <property type="project" value="TreeGrafter"/>
</dbReference>
<evidence type="ECO:0000313" key="1">
    <source>
        <dbReference type="EMBL" id="KAK7849380.1"/>
    </source>
</evidence>
<accession>A0AAW0LCV7</accession>
<dbReference type="GO" id="GO:0006315">
    <property type="term" value="P:homing of group II introns"/>
    <property type="evidence" value="ECO:0007669"/>
    <property type="project" value="TreeGrafter"/>
</dbReference>
<organism evidence="1 2">
    <name type="scientific">Quercus suber</name>
    <name type="common">Cork oak</name>
    <dbReference type="NCBI Taxonomy" id="58331"/>
    <lineage>
        <taxon>Eukaryota</taxon>
        <taxon>Viridiplantae</taxon>
        <taxon>Streptophyta</taxon>
        <taxon>Embryophyta</taxon>
        <taxon>Tracheophyta</taxon>
        <taxon>Spermatophyta</taxon>
        <taxon>Magnoliopsida</taxon>
        <taxon>eudicotyledons</taxon>
        <taxon>Gunneridae</taxon>
        <taxon>Pentapetalae</taxon>
        <taxon>rosids</taxon>
        <taxon>fabids</taxon>
        <taxon>Fagales</taxon>
        <taxon>Fagaceae</taxon>
        <taxon>Quercus</taxon>
    </lineage>
</organism>
<proteinExistence type="predicted"/>
<gene>
    <name evidence="1" type="primary">NMAT3_7</name>
    <name evidence="1" type="ORF">CFP56_003032</name>
</gene>
<protein>
    <submittedName>
        <fullName evidence="1">Nuclear intron maturase 3</fullName>
    </submittedName>
</protein>
<comment type="caution">
    <text evidence="1">The sequence shown here is derived from an EMBL/GenBank/DDBJ whole genome shotgun (WGS) entry which is preliminary data.</text>
</comment>
<dbReference type="GO" id="GO:0005739">
    <property type="term" value="C:mitochondrion"/>
    <property type="evidence" value="ECO:0007669"/>
    <property type="project" value="TreeGrafter"/>
</dbReference>
<sequence length="167" mass="19055">FSLNTLKASSPTLSQTSSLCPVSSSLPAKTSPLHNTTMVSGSAPLTDSQSLLHSVSKRFDIEEMGSQLCDNRFHIEACCVTMLPSRNKGGRVGMGRHTAIRYLKSSVENPSWWFSVSFDRERENKRCFFDWFNKEENPKFKSEQLVWMSGLFYKPVKMYVVSYLDEY</sequence>
<dbReference type="AlphaFoldDB" id="A0AAW0LCV7"/>
<dbReference type="PANTHER" id="PTHR33642">
    <property type="entry name" value="COX1/OXI3 INTRON 1 PROTEIN-RELATED"/>
    <property type="match status" value="1"/>
</dbReference>
<reference evidence="1 2" key="1">
    <citation type="journal article" date="2018" name="Sci. Data">
        <title>The draft genome sequence of cork oak.</title>
        <authorList>
            <person name="Ramos A.M."/>
            <person name="Usie A."/>
            <person name="Barbosa P."/>
            <person name="Barros P.M."/>
            <person name="Capote T."/>
            <person name="Chaves I."/>
            <person name="Simoes F."/>
            <person name="Abreu I."/>
            <person name="Carrasquinho I."/>
            <person name="Faro C."/>
            <person name="Guimaraes J.B."/>
            <person name="Mendonca D."/>
            <person name="Nobrega F."/>
            <person name="Rodrigues L."/>
            <person name="Saibo N.J.M."/>
            <person name="Varela M.C."/>
            <person name="Egas C."/>
            <person name="Matos J."/>
            <person name="Miguel C.M."/>
            <person name="Oliveira M.M."/>
            <person name="Ricardo C.P."/>
            <person name="Goncalves S."/>
        </authorList>
    </citation>
    <scope>NUCLEOTIDE SEQUENCE [LARGE SCALE GENOMIC DNA]</scope>
    <source>
        <strain evidence="2">cv. HL8</strain>
    </source>
</reference>
<name>A0AAW0LCV7_QUESU</name>